<evidence type="ECO:0000313" key="1">
    <source>
        <dbReference type="EMBL" id="MFC6661675.1"/>
    </source>
</evidence>
<sequence length="114" mass="12361">MPCTPGGSAQYSPLAVTALTPDTWVVQSGGVIAFTACQGGHTQLHLRLRPSAQTFSARVAVRWGQQQQLVQLKANEERHLSLTLAPAQTLWIMHLPGPAGQDSQYLEVDRRSGD</sequence>
<dbReference type="RefSeq" id="WP_380057259.1">
    <property type="nucleotide sequence ID" value="NZ_JBHSWB010000001.1"/>
</dbReference>
<evidence type="ECO:0000313" key="2">
    <source>
        <dbReference type="Proteomes" id="UP001596317"/>
    </source>
</evidence>
<gene>
    <name evidence="1" type="ORF">ACFP90_16065</name>
</gene>
<comment type="caution">
    <text evidence="1">The sequence shown here is derived from an EMBL/GenBank/DDBJ whole genome shotgun (WGS) entry which is preliminary data.</text>
</comment>
<proteinExistence type="predicted"/>
<organism evidence="1 2">
    <name type="scientific">Deinococcus multiflagellatus</name>
    <dbReference type="NCBI Taxonomy" id="1656887"/>
    <lineage>
        <taxon>Bacteria</taxon>
        <taxon>Thermotogati</taxon>
        <taxon>Deinococcota</taxon>
        <taxon>Deinococci</taxon>
        <taxon>Deinococcales</taxon>
        <taxon>Deinococcaceae</taxon>
        <taxon>Deinococcus</taxon>
    </lineage>
</organism>
<name>A0ABW1ZPC0_9DEIO</name>
<reference evidence="2" key="1">
    <citation type="journal article" date="2019" name="Int. J. Syst. Evol. Microbiol.">
        <title>The Global Catalogue of Microorganisms (GCM) 10K type strain sequencing project: providing services to taxonomists for standard genome sequencing and annotation.</title>
        <authorList>
            <consortium name="The Broad Institute Genomics Platform"/>
            <consortium name="The Broad Institute Genome Sequencing Center for Infectious Disease"/>
            <person name="Wu L."/>
            <person name="Ma J."/>
        </authorList>
    </citation>
    <scope>NUCLEOTIDE SEQUENCE [LARGE SCALE GENOMIC DNA]</scope>
    <source>
        <strain evidence="2">CCUG 63830</strain>
    </source>
</reference>
<dbReference type="EMBL" id="JBHSWB010000001">
    <property type="protein sequence ID" value="MFC6661675.1"/>
    <property type="molecule type" value="Genomic_DNA"/>
</dbReference>
<accession>A0ABW1ZPC0</accession>
<dbReference type="Proteomes" id="UP001596317">
    <property type="component" value="Unassembled WGS sequence"/>
</dbReference>
<protein>
    <submittedName>
        <fullName evidence="1">Uncharacterized protein</fullName>
    </submittedName>
</protein>
<keyword evidence="2" id="KW-1185">Reference proteome</keyword>